<dbReference type="EMBL" id="JABSTR010000009">
    <property type="protein sequence ID" value="KAH9378783.1"/>
    <property type="molecule type" value="Genomic_DNA"/>
</dbReference>
<evidence type="ECO:0000313" key="3">
    <source>
        <dbReference type="Proteomes" id="UP000821853"/>
    </source>
</evidence>
<proteinExistence type="predicted"/>
<gene>
    <name evidence="2" type="ORF">HPB48_009547</name>
</gene>
<feature type="region of interest" description="Disordered" evidence="1">
    <location>
        <begin position="1"/>
        <end position="46"/>
    </location>
</feature>
<accession>A0A9J6GWP7</accession>
<organism evidence="2 3">
    <name type="scientific">Haemaphysalis longicornis</name>
    <name type="common">Bush tick</name>
    <dbReference type="NCBI Taxonomy" id="44386"/>
    <lineage>
        <taxon>Eukaryota</taxon>
        <taxon>Metazoa</taxon>
        <taxon>Ecdysozoa</taxon>
        <taxon>Arthropoda</taxon>
        <taxon>Chelicerata</taxon>
        <taxon>Arachnida</taxon>
        <taxon>Acari</taxon>
        <taxon>Parasitiformes</taxon>
        <taxon>Ixodida</taxon>
        <taxon>Ixodoidea</taxon>
        <taxon>Ixodidae</taxon>
        <taxon>Haemaphysalinae</taxon>
        <taxon>Haemaphysalis</taxon>
    </lineage>
</organism>
<sequence>MRRQVCDELQEGNRRRKENSGRRRGQSLANGYAPPEKRKRRRNATGLLGGRAFGVRLHQLQRHPSTAPVLPHRDVARYLLVTSRIRYCTGQQRRDPSPAVFAAPGLFAFRSGQRGAIEPLATES</sequence>
<evidence type="ECO:0000256" key="1">
    <source>
        <dbReference type="SAM" id="MobiDB-lite"/>
    </source>
</evidence>
<dbReference type="Proteomes" id="UP000821853">
    <property type="component" value="Unassembled WGS sequence"/>
</dbReference>
<evidence type="ECO:0000313" key="2">
    <source>
        <dbReference type="EMBL" id="KAH9378783.1"/>
    </source>
</evidence>
<protein>
    <submittedName>
        <fullName evidence="2">Uncharacterized protein</fullName>
    </submittedName>
</protein>
<dbReference type="VEuPathDB" id="VectorBase:HLOH_057387"/>
<dbReference type="AlphaFoldDB" id="A0A9J6GWP7"/>
<reference evidence="2 3" key="1">
    <citation type="journal article" date="2020" name="Cell">
        <title>Large-Scale Comparative Analyses of Tick Genomes Elucidate Their Genetic Diversity and Vector Capacities.</title>
        <authorList>
            <consortium name="Tick Genome and Microbiome Consortium (TIGMIC)"/>
            <person name="Jia N."/>
            <person name="Wang J."/>
            <person name="Shi W."/>
            <person name="Du L."/>
            <person name="Sun Y."/>
            <person name="Zhan W."/>
            <person name="Jiang J.F."/>
            <person name="Wang Q."/>
            <person name="Zhang B."/>
            <person name="Ji P."/>
            <person name="Bell-Sakyi L."/>
            <person name="Cui X.M."/>
            <person name="Yuan T.T."/>
            <person name="Jiang B.G."/>
            <person name="Yang W.F."/>
            <person name="Lam T.T."/>
            <person name="Chang Q.C."/>
            <person name="Ding S.J."/>
            <person name="Wang X.J."/>
            <person name="Zhu J.G."/>
            <person name="Ruan X.D."/>
            <person name="Zhao L."/>
            <person name="Wei J.T."/>
            <person name="Ye R.Z."/>
            <person name="Que T.C."/>
            <person name="Du C.H."/>
            <person name="Zhou Y.H."/>
            <person name="Cheng J.X."/>
            <person name="Dai P.F."/>
            <person name="Guo W.B."/>
            <person name="Han X.H."/>
            <person name="Huang E.J."/>
            <person name="Li L.F."/>
            <person name="Wei W."/>
            <person name="Gao Y.C."/>
            <person name="Liu J.Z."/>
            <person name="Shao H.Z."/>
            <person name="Wang X."/>
            <person name="Wang C.C."/>
            <person name="Yang T.C."/>
            <person name="Huo Q.B."/>
            <person name="Li W."/>
            <person name="Chen H.Y."/>
            <person name="Chen S.E."/>
            <person name="Zhou L.G."/>
            <person name="Ni X.B."/>
            <person name="Tian J.H."/>
            <person name="Sheng Y."/>
            <person name="Liu T."/>
            <person name="Pan Y.S."/>
            <person name="Xia L.Y."/>
            <person name="Li J."/>
            <person name="Zhao F."/>
            <person name="Cao W.C."/>
        </authorList>
    </citation>
    <scope>NUCLEOTIDE SEQUENCE [LARGE SCALE GENOMIC DNA]</scope>
    <source>
        <strain evidence="2">HaeL-2018</strain>
    </source>
</reference>
<name>A0A9J6GWP7_HAELO</name>
<keyword evidence="3" id="KW-1185">Reference proteome</keyword>
<feature type="compositionally biased region" description="Basic residues" evidence="1">
    <location>
        <begin position="14"/>
        <end position="25"/>
    </location>
</feature>
<comment type="caution">
    <text evidence="2">The sequence shown here is derived from an EMBL/GenBank/DDBJ whole genome shotgun (WGS) entry which is preliminary data.</text>
</comment>